<keyword evidence="2" id="KW-1185">Reference proteome</keyword>
<dbReference type="InterPro" id="IPR029063">
    <property type="entry name" value="SAM-dependent_MTases_sf"/>
</dbReference>
<dbReference type="AlphaFoldDB" id="A0A6A7XZV1"/>
<proteinExistence type="predicted"/>
<dbReference type="Pfam" id="PF12692">
    <property type="entry name" value="Methyltransf_17"/>
    <property type="match status" value="1"/>
</dbReference>
<evidence type="ECO:0000313" key="2">
    <source>
        <dbReference type="Proteomes" id="UP000332515"/>
    </source>
</evidence>
<dbReference type="Gene3D" id="3.40.50.150">
    <property type="entry name" value="Vaccinia Virus protein VP39"/>
    <property type="match status" value="1"/>
</dbReference>
<dbReference type="RefSeq" id="WP_153477393.1">
    <property type="nucleotide sequence ID" value="NZ_VWNA01000001.1"/>
</dbReference>
<dbReference type="SUPFAM" id="SSF53335">
    <property type="entry name" value="S-adenosyl-L-methionine-dependent methyltransferases"/>
    <property type="match status" value="1"/>
</dbReference>
<dbReference type="EMBL" id="VWNA01000001">
    <property type="protein sequence ID" value="MQT11102.1"/>
    <property type="molecule type" value="Genomic_DNA"/>
</dbReference>
<protein>
    <recommendedName>
        <fullName evidence="3">S-adenosyl-L-methionine methyltransferase</fullName>
    </recommendedName>
</protein>
<evidence type="ECO:0000313" key="1">
    <source>
        <dbReference type="EMBL" id="MQT11102.1"/>
    </source>
</evidence>
<evidence type="ECO:0008006" key="3">
    <source>
        <dbReference type="Google" id="ProtNLM"/>
    </source>
</evidence>
<accession>A0A6A7XZV1</accession>
<dbReference type="Proteomes" id="UP000332515">
    <property type="component" value="Unassembled WGS sequence"/>
</dbReference>
<name>A0A6A7XZV1_9HYPH</name>
<comment type="caution">
    <text evidence="1">The sequence shown here is derived from an EMBL/GenBank/DDBJ whole genome shotgun (WGS) entry which is preliminary data.</text>
</comment>
<gene>
    <name evidence="1" type="ORF">F0357_00090</name>
</gene>
<dbReference type="InterPro" id="IPR025690">
    <property type="entry name" value="Methyltransf_put"/>
</dbReference>
<organism evidence="1 2">
    <name type="scientific">Segnochrobactrum spirostomi</name>
    <dbReference type="NCBI Taxonomy" id="2608987"/>
    <lineage>
        <taxon>Bacteria</taxon>
        <taxon>Pseudomonadati</taxon>
        <taxon>Pseudomonadota</taxon>
        <taxon>Alphaproteobacteria</taxon>
        <taxon>Hyphomicrobiales</taxon>
        <taxon>Segnochrobactraceae</taxon>
        <taxon>Segnochrobactrum</taxon>
    </lineage>
</organism>
<sequence length="162" mass="17623">MSRLDVFLARLTAQKALLELVAAKIADVPGPVLELGLGNGRTFDHLREILPGREIFVFDRAVSAHPASIPDGDHMIVGDIRETLAYCGPRVGAPAAFIHCDLGTGDPTADLARADWLAPLIDARTASGGYLATGVRLDLANFDMLPMPEGLEKSRYWLYRKR</sequence>
<reference evidence="1 2" key="1">
    <citation type="submission" date="2019-09" db="EMBL/GenBank/DDBJ databases">
        <title>Segnochrobactrum spirostomi gen. nov., sp. nov., isolated from the ciliate Spirostomum cf. yagiui and description of a novel family, Segnochrobactraceae fam. nov. within the order Rhizobiales of the class Alphaproteobacteria.</title>
        <authorList>
            <person name="Akter S."/>
            <person name="Shazib S.U.A."/>
            <person name="Shin M.K."/>
        </authorList>
    </citation>
    <scope>NUCLEOTIDE SEQUENCE [LARGE SCALE GENOMIC DNA]</scope>
    <source>
        <strain evidence="1 2">Sp-1</strain>
    </source>
</reference>